<dbReference type="Proteomes" id="UP000188320">
    <property type="component" value="Unassembled WGS sequence"/>
</dbReference>
<feature type="compositionally biased region" description="Gly residues" evidence="2">
    <location>
        <begin position="138"/>
        <end position="149"/>
    </location>
</feature>
<keyword evidence="3" id="KW-0812">Transmembrane</keyword>
<feature type="chain" id="PRO_5015068932" description="Yeast cell wall synthesis Kre9/Knh1-like N-terminal domain-containing protein" evidence="4">
    <location>
        <begin position="20"/>
        <end position="225"/>
    </location>
</feature>
<keyword evidence="3" id="KW-1133">Transmembrane helix</keyword>
<feature type="compositionally biased region" description="Polar residues" evidence="2">
    <location>
        <begin position="161"/>
        <end position="176"/>
    </location>
</feature>
<feature type="compositionally biased region" description="Low complexity" evidence="2">
    <location>
        <begin position="150"/>
        <end position="160"/>
    </location>
</feature>
<evidence type="ECO:0000256" key="1">
    <source>
        <dbReference type="ARBA" id="ARBA00022729"/>
    </source>
</evidence>
<gene>
    <name evidence="7" type="ORF">AX774_g5734</name>
    <name evidence="6" type="ORF">AX774_g7599</name>
</gene>
<keyword evidence="1 4" id="KW-0732">Signal</keyword>
<feature type="transmembrane region" description="Helical" evidence="3">
    <location>
        <begin position="205"/>
        <end position="223"/>
    </location>
</feature>
<evidence type="ECO:0000256" key="2">
    <source>
        <dbReference type="SAM" id="MobiDB-lite"/>
    </source>
</evidence>
<feature type="signal peptide" evidence="4">
    <location>
        <begin position="1"/>
        <end position="19"/>
    </location>
</feature>
<evidence type="ECO:0000259" key="5">
    <source>
        <dbReference type="Pfam" id="PF10342"/>
    </source>
</evidence>
<reference evidence="8" key="2">
    <citation type="submission" date="2017-01" db="EMBL/GenBank/DDBJ databases">
        <authorList>
            <person name="Wang Y."/>
            <person name="White M."/>
            <person name="Kvist S."/>
            <person name="Moncalvo J.-M."/>
        </authorList>
    </citation>
    <scope>NUCLEOTIDE SEQUENCE [LARGE SCALE GENOMIC DNA]</scope>
    <source>
        <strain evidence="8">COL-18-3</strain>
    </source>
</reference>
<sequence>MKSIISAVAILASLTTSFAALVINSPLQSTKWNPGGEYNIVWSNSLQGAPLSGNLVIDLMEGADSNNLNYITTLCEQCSAAQKKFKYAVPSDFPYSRVYSIRITDEDGNASYSPQFQGGSPTNGNHGGQAVQQSSGNQSGGSQSGGSQGGAANQPAQGNNDSGSGNRDQGSESGSNAKDDSQDAAPGSVGNSPKNNTSLGSITRSTQSLGMFMLVTMVLFAAMSF</sequence>
<protein>
    <recommendedName>
        <fullName evidence="5">Yeast cell wall synthesis Kre9/Knh1-like N-terminal domain-containing protein</fullName>
    </recommendedName>
</protein>
<dbReference type="PANTHER" id="PTHR40633">
    <property type="entry name" value="MATRIX PROTEIN, PUTATIVE (AFU_ORTHOLOGUE AFUA_8G05410)-RELATED"/>
    <property type="match status" value="1"/>
</dbReference>
<feature type="compositionally biased region" description="Polar residues" evidence="2">
    <location>
        <begin position="110"/>
        <end position="124"/>
    </location>
</feature>
<evidence type="ECO:0000313" key="6">
    <source>
        <dbReference type="EMBL" id="OMH79002.1"/>
    </source>
</evidence>
<feature type="domain" description="Yeast cell wall synthesis Kre9/Knh1-like N-terminal" evidence="5">
    <location>
        <begin position="25"/>
        <end position="117"/>
    </location>
</feature>
<comment type="caution">
    <text evidence="6">The sequence shown here is derived from an EMBL/GenBank/DDBJ whole genome shotgun (WGS) entry which is preliminary data.</text>
</comment>
<dbReference type="Pfam" id="PF10342">
    <property type="entry name" value="Kre9_KNH"/>
    <property type="match status" value="1"/>
</dbReference>
<keyword evidence="3" id="KW-0472">Membrane</keyword>
<dbReference type="AlphaFoldDB" id="A0A1R1PDQ6"/>
<reference evidence="6" key="1">
    <citation type="submission" date="2017-01" db="EMBL/GenBank/DDBJ databases">
        <authorList>
            <person name="Mah S.A."/>
            <person name="Swanson W.J."/>
            <person name="Moy G.W."/>
            <person name="Vacquier V.D."/>
        </authorList>
    </citation>
    <scope>NUCLEOTIDE SEQUENCE [LARGE SCALE GENOMIC DNA]</scope>
    <source>
        <strain evidence="6">COL-18-3</strain>
    </source>
</reference>
<accession>A0A1R1PDQ6</accession>
<proteinExistence type="predicted"/>
<keyword evidence="8" id="KW-1185">Reference proteome</keyword>
<dbReference type="PANTHER" id="PTHR40633:SF6">
    <property type="entry name" value="MATRIX PROTEIN, PUTATIVE (AFU_ORTHOLOGUE AFUA_8G05410)-RELATED"/>
    <property type="match status" value="1"/>
</dbReference>
<evidence type="ECO:0000313" key="8">
    <source>
        <dbReference type="Proteomes" id="UP000188320"/>
    </source>
</evidence>
<name>A0A1R1PDQ6_ZANCU</name>
<organism evidence="6 8">
    <name type="scientific">Zancudomyces culisetae</name>
    <name type="common">Gut fungus</name>
    <name type="synonym">Smittium culisetae</name>
    <dbReference type="NCBI Taxonomy" id="1213189"/>
    <lineage>
        <taxon>Eukaryota</taxon>
        <taxon>Fungi</taxon>
        <taxon>Fungi incertae sedis</taxon>
        <taxon>Zoopagomycota</taxon>
        <taxon>Kickxellomycotina</taxon>
        <taxon>Harpellomycetes</taxon>
        <taxon>Harpellales</taxon>
        <taxon>Legeriomycetaceae</taxon>
        <taxon>Zancudomyces</taxon>
    </lineage>
</organism>
<feature type="compositionally biased region" description="Polar residues" evidence="2">
    <location>
        <begin position="189"/>
        <end position="201"/>
    </location>
</feature>
<evidence type="ECO:0000256" key="3">
    <source>
        <dbReference type="SAM" id="Phobius"/>
    </source>
</evidence>
<dbReference type="InterPro" id="IPR052982">
    <property type="entry name" value="SRP1/TIP1-like"/>
</dbReference>
<dbReference type="EMBL" id="LSSK01001697">
    <property type="protein sequence ID" value="OMH79002.1"/>
    <property type="molecule type" value="Genomic_DNA"/>
</dbReference>
<feature type="compositionally biased region" description="Low complexity" evidence="2">
    <location>
        <begin position="128"/>
        <end position="137"/>
    </location>
</feature>
<evidence type="ECO:0000313" key="7">
    <source>
        <dbReference type="EMBL" id="OMH80824.1"/>
    </source>
</evidence>
<evidence type="ECO:0000256" key="4">
    <source>
        <dbReference type="SAM" id="SignalP"/>
    </source>
</evidence>
<dbReference type="InterPro" id="IPR018466">
    <property type="entry name" value="Kre9/Knh1-like_N"/>
</dbReference>
<feature type="region of interest" description="Disordered" evidence="2">
    <location>
        <begin position="109"/>
        <end position="201"/>
    </location>
</feature>
<dbReference type="EMBL" id="LSSK01001070">
    <property type="protein sequence ID" value="OMH80824.1"/>
    <property type="molecule type" value="Genomic_DNA"/>
</dbReference>
<dbReference type="OrthoDB" id="2260257at2759"/>